<accession>A0A915CM34</accession>
<protein>
    <submittedName>
        <fullName evidence="2">F-box domain-containing protein</fullName>
    </submittedName>
</protein>
<name>A0A915CM34_9BILA</name>
<keyword evidence="1" id="KW-1185">Reference proteome</keyword>
<reference evidence="2" key="1">
    <citation type="submission" date="2022-11" db="UniProtKB">
        <authorList>
            <consortium name="WormBaseParasite"/>
        </authorList>
    </citation>
    <scope>IDENTIFICATION</scope>
</reference>
<dbReference type="Proteomes" id="UP000887574">
    <property type="component" value="Unplaced"/>
</dbReference>
<organism evidence="1 2">
    <name type="scientific">Ditylenchus dipsaci</name>
    <dbReference type="NCBI Taxonomy" id="166011"/>
    <lineage>
        <taxon>Eukaryota</taxon>
        <taxon>Metazoa</taxon>
        <taxon>Ecdysozoa</taxon>
        <taxon>Nematoda</taxon>
        <taxon>Chromadorea</taxon>
        <taxon>Rhabditida</taxon>
        <taxon>Tylenchina</taxon>
        <taxon>Tylenchomorpha</taxon>
        <taxon>Sphaerularioidea</taxon>
        <taxon>Anguinidae</taxon>
        <taxon>Anguininae</taxon>
        <taxon>Ditylenchus</taxon>
    </lineage>
</organism>
<dbReference type="WBParaSite" id="jg1042">
    <property type="protein sequence ID" value="jg1042"/>
    <property type="gene ID" value="jg1042"/>
</dbReference>
<evidence type="ECO:0000313" key="2">
    <source>
        <dbReference type="WBParaSite" id="jg1042"/>
    </source>
</evidence>
<proteinExistence type="predicted"/>
<sequence>MAPRYIIPCDVLRDVLCFIPDADVCQLWVCSRIIFLLLEPRLKTKSHEVREKNLELELENRRLTKVIILDTFRIRSRILRTTVLSNDVIEDLLLKTKASLDFITAYWAELTAAPAAIIDTVPQ</sequence>
<evidence type="ECO:0000313" key="1">
    <source>
        <dbReference type="Proteomes" id="UP000887574"/>
    </source>
</evidence>
<dbReference type="AlphaFoldDB" id="A0A915CM34"/>